<comment type="caution">
    <text evidence="6">The sequence shown here is derived from an EMBL/GenBank/DDBJ whole genome shotgun (WGS) entry which is preliminary data.</text>
</comment>
<evidence type="ECO:0000313" key="6">
    <source>
        <dbReference type="EMBL" id="NUZ05770.1"/>
    </source>
</evidence>
<evidence type="ECO:0000256" key="5">
    <source>
        <dbReference type="HAMAP-Rule" id="MF_01361"/>
    </source>
</evidence>
<sequence>MLKWAIIFFVISLIAGFFGFTGVASGTRSIAKVLFFIALIIFLIVLVFGVFLGTLVF</sequence>
<keyword evidence="4 5" id="KW-0472">Membrane</keyword>
<evidence type="ECO:0000256" key="2">
    <source>
        <dbReference type="ARBA" id="ARBA00022692"/>
    </source>
</evidence>
<evidence type="ECO:0000256" key="3">
    <source>
        <dbReference type="ARBA" id="ARBA00022989"/>
    </source>
</evidence>
<keyword evidence="7" id="KW-1185">Reference proteome</keyword>
<proteinExistence type="inferred from homology"/>
<dbReference type="EMBL" id="JABWMJ010000003">
    <property type="protein sequence ID" value="NUZ05770.1"/>
    <property type="molecule type" value="Genomic_DNA"/>
</dbReference>
<comment type="caution">
    <text evidence="5">Lacks conserved residue(s) required for the propagation of feature annotation.</text>
</comment>
<comment type="similarity">
    <text evidence="5">Belongs to the UPF0391 family.</text>
</comment>
<keyword evidence="3 5" id="KW-1133">Transmembrane helix</keyword>
<gene>
    <name evidence="6" type="ORF">HQN59_08340</name>
</gene>
<keyword evidence="1 5" id="KW-1003">Cell membrane</keyword>
<dbReference type="Pfam" id="PF07043">
    <property type="entry name" value="DUF1328"/>
    <property type="match status" value="1"/>
</dbReference>
<dbReference type="PIRSF" id="PIRSF036466">
    <property type="entry name" value="UCP036466"/>
    <property type="match status" value="1"/>
</dbReference>
<reference evidence="6 7" key="1">
    <citation type="submission" date="2020-06" db="EMBL/GenBank/DDBJ databases">
        <title>Schlegella sp. ID0723 isolated from air conditioner.</title>
        <authorList>
            <person name="Kim D.Y."/>
            <person name="Kim D.-U."/>
        </authorList>
    </citation>
    <scope>NUCLEOTIDE SEQUENCE [LARGE SCALE GENOMIC DNA]</scope>
    <source>
        <strain evidence="6 7">ID0723</strain>
    </source>
</reference>
<dbReference type="AlphaFoldDB" id="A0A7Y6NM96"/>
<evidence type="ECO:0000313" key="7">
    <source>
        <dbReference type="Proteomes" id="UP000529637"/>
    </source>
</evidence>
<evidence type="ECO:0000256" key="4">
    <source>
        <dbReference type="ARBA" id="ARBA00023136"/>
    </source>
</evidence>
<name>A0A7Y6NM96_9BURK</name>
<dbReference type="GO" id="GO:0005886">
    <property type="term" value="C:plasma membrane"/>
    <property type="evidence" value="ECO:0007669"/>
    <property type="project" value="UniProtKB-UniRule"/>
</dbReference>
<dbReference type="Proteomes" id="UP000529637">
    <property type="component" value="Unassembled WGS sequence"/>
</dbReference>
<evidence type="ECO:0000256" key="1">
    <source>
        <dbReference type="ARBA" id="ARBA00022475"/>
    </source>
</evidence>
<protein>
    <recommendedName>
        <fullName evidence="5">UPF0391 membrane protein HQN59_08340</fullName>
    </recommendedName>
</protein>
<dbReference type="NCBIfam" id="NF010234">
    <property type="entry name" value="PRK13682.2-5"/>
    <property type="match status" value="1"/>
</dbReference>
<feature type="transmembrane region" description="Helical" evidence="5">
    <location>
        <begin position="6"/>
        <end position="26"/>
    </location>
</feature>
<feature type="transmembrane region" description="Helical" evidence="5">
    <location>
        <begin position="33"/>
        <end position="56"/>
    </location>
</feature>
<dbReference type="HAMAP" id="MF_01361">
    <property type="entry name" value="UPF0391"/>
    <property type="match status" value="1"/>
</dbReference>
<dbReference type="InterPro" id="IPR009760">
    <property type="entry name" value="DUF1328"/>
</dbReference>
<keyword evidence="2 5" id="KW-0812">Transmembrane</keyword>
<accession>A0A7Y6NM96</accession>
<organism evidence="6 7">
    <name type="scientific">Piscinibacter koreensis</name>
    <dbReference type="NCBI Taxonomy" id="2742824"/>
    <lineage>
        <taxon>Bacteria</taxon>
        <taxon>Pseudomonadati</taxon>
        <taxon>Pseudomonadota</taxon>
        <taxon>Betaproteobacteria</taxon>
        <taxon>Burkholderiales</taxon>
        <taxon>Sphaerotilaceae</taxon>
        <taxon>Piscinibacter</taxon>
    </lineage>
</organism>
<dbReference type="NCBIfam" id="NF010226">
    <property type="entry name" value="PRK13682.1-1"/>
    <property type="match status" value="1"/>
</dbReference>